<dbReference type="InterPro" id="IPR005905">
    <property type="entry name" value="D_ala_D_ala"/>
</dbReference>
<dbReference type="EMBL" id="AP027370">
    <property type="protein sequence ID" value="BDY11869.1"/>
    <property type="molecule type" value="Genomic_DNA"/>
</dbReference>
<evidence type="ECO:0000256" key="12">
    <source>
        <dbReference type="ARBA" id="ARBA00023316"/>
    </source>
</evidence>
<dbReference type="PROSITE" id="PS50975">
    <property type="entry name" value="ATP_GRASP"/>
    <property type="match status" value="1"/>
</dbReference>
<keyword evidence="12 14" id="KW-0961">Cell wall biogenesis/degradation</keyword>
<name>A0ABN6WS24_9BACT</name>
<keyword evidence="11 14" id="KW-0573">Peptidoglycan synthesis</keyword>
<dbReference type="NCBIfam" id="TIGR01205">
    <property type="entry name" value="D_ala_D_alaTIGR"/>
    <property type="match status" value="1"/>
</dbReference>
<dbReference type="Gene3D" id="3.40.50.20">
    <property type="match status" value="1"/>
</dbReference>
<dbReference type="SUPFAM" id="SSF56059">
    <property type="entry name" value="Glutathione synthetase ATP-binding domain-like"/>
    <property type="match status" value="1"/>
</dbReference>
<dbReference type="HAMAP" id="MF_00047">
    <property type="entry name" value="Dala_Dala_lig"/>
    <property type="match status" value="1"/>
</dbReference>
<evidence type="ECO:0000256" key="5">
    <source>
        <dbReference type="ARBA" id="ARBA00012216"/>
    </source>
</evidence>
<evidence type="ECO:0000259" key="16">
    <source>
        <dbReference type="PROSITE" id="PS50975"/>
    </source>
</evidence>
<dbReference type="InterPro" id="IPR011761">
    <property type="entry name" value="ATP-grasp"/>
</dbReference>
<dbReference type="Pfam" id="PF07478">
    <property type="entry name" value="Dala_Dala_lig_C"/>
    <property type="match status" value="1"/>
</dbReference>
<keyword evidence="8 15" id="KW-0547">Nucleotide-binding</keyword>
<evidence type="ECO:0000256" key="4">
    <source>
        <dbReference type="ARBA" id="ARBA00010871"/>
    </source>
</evidence>
<evidence type="ECO:0000313" key="17">
    <source>
        <dbReference type="EMBL" id="BDY11869.1"/>
    </source>
</evidence>
<evidence type="ECO:0000256" key="8">
    <source>
        <dbReference type="ARBA" id="ARBA00022741"/>
    </source>
</evidence>
<evidence type="ECO:0000256" key="13">
    <source>
        <dbReference type="ARBA" id="ARBA00047614"/>
    </source>
</evidence>
<proteinExistence type="inferred from homology"/>
<evidence type="ECO:0000256" key="10">
    <source>
        <dbReference type="ARBA" id="ARBA00022960"/>
    </source>
</evidence>
<sequence>MKPAILFGGASYEHEISIVSAIALKKVLNVPLTFIFLDTEGTFYHIPAEKMKSNHFSSGSYKKDDTLRLVRGGFEKQGLFKARALEGFDVVLNLVHGGQGEDGTVAALFDFYAIPYIGPRKEASVLSFNKWLTKLYAQGLGIETIDFQLLRIDSERRVDFDYPVIVKPLRLGSSIGVSIVKSADELDFALDVAFEFDDEVLVEPFIEGIEEYNVAGCRAGDKWILSRIEAPQKKEFLDFDQKYLDFSRTESVSEAKISAELEERLKEAFKIVYGALFEGAVIRCDFFVQDGRVILNEINPIPGSMANYLFDDFTEVVSSLVSHLPKSRTIKPDYAYIDKVQSAKGPKIG</sequence>
<evidence type="ECO:0000256" key="6">
    <source>
        <dbReference type="ARBA" id="ARBA00022490"/>
    </source>
</evidence>
<evidence type="ECO:0000256" key="3">
    <source>
        <dbReference type="ARBA" id="ARBA00004496"/>
    </source>
</evidence>
<dbReference type="InterPro" id="IPR016185">
    <property type="entry name" value="PreATP-grasp_dom_sf"/>
</dbReference>
<comment type="cofactor">
    <cofactor evidence="1">
        <name>Mn(2+)</name>
        <dbReference type="ChEBI" id="CHEBI:29035"/>
    </cofactor>
</comment>
<comment type="catalytic activity">
    <reaction evidence="13 14">
        <text>2 D-alanine + ATP = D-alanyl-D-alanine + ADP + phosphate + H(+)</text>
        <dbReference type="Rhea" id="RHEA:11224"/>
        <dbReference type="ChEBI" id="CHEBI:15378"/>
        <dbReference type="ChEBI" id="CHEBI:30616"/>
        <dbReference type="ChEBI" id="CHEBI:43474"/>
        <dbReference type="ChEBI" id="CHEBI:57416"/>
        <dbReference type="ChEBI" id="CHEBI:57822"/>
        <dbReference type="ChEBI" id="CHEBI:456216"/>
        <dbReference type="EC" id="6.3.2.4"/>
    </reaction>
</comment>
<dbReference type="RefSeq" id="WP_286337083.1">
    <property type="nucleotide sequence ID" value="NZ_AP027370.1"/>
</dbReference>
<comment type="cofactor">
    <cofactor evidence="2">
        <name>Mg(2+)</name>
        <dbReference type="ChEBI" id="CHEBI:18420"/>
    </cofactor>
</comment>
<dbReference type="Pfam" id="PF01820">
    <property type="entry name" value="Dala_Dala_lig_N"/>
    <property type="match status" value="1"/>
</dbReference>
<organism evidence="17 18">
    <name type="scientific">Hydrogenimonas cancrithermarum</name>
    <dbReference type="NCBI Taxonomy" id="2993563"/>
    <lineage>
        <taxon>Bacteria</taxon>
        <taxon>Pseudomonadati</taxon>
        <taxon>Campylobacterota</taxon>
        <taxon>Epsilonproteobacteria</taxon>
        <taxon>Campylobacterales</taxon>
        <taxon>Hydrogenimonadaceae</taxon>
        <taxon>Hydrogenimonas</taxon>
    </lineage>
</organism>
<evidence type="ECO:0000256" key="2">
    <source>
        <dbReference type="ARBA" id="ARBA00001946"/>
    </source>
</evidence>
<evidence type="ECO:0000313" key="18">
    <source>
        <dbReference type="Proteomes" id="UP001321445"/>
    </source>
</evidence>
<dbReference type="PROSITE" id="PS00844">
    <property type="entry name" value="DALA_DALA_LIGASE_2"/>
    <property type="match status" value="1"/>
</dbReference>
<keyword evidence="18" id="KW-1185">Reference proteome</keyword>
<dbReference type="SUPFAM" id="SSF52440">
    <property type="entry name" value="PreATP-grasp domain"/>
    <property type="match status" value="1"/>
</dbReference>
<protein>
    <recommendedName>
        <fullName evidence="5 14">D-alanine--D-alanine ligase</fullName>
        <ecNumber evidence="5 14">6.3.2.4</ecNumber>
    </recommendedName>
    <alternativeName>
        <fullName evidence="14">D-Ala-D-Ala ligase</fullName>
    </alternativeName>
    <alternativeName>
        <fullName evidence="14">D-alanylalanine synthetase</fullName>
    </alternativeName>
</protein>
<dbReference type="Proteomes" id="UP001321445">
    <property type="component" value="Chromosome"/>
</dbReference>
<reference evidence="17 18" key="1">
    <citation type="submission" date="2023-03" db="EMBL/GenBank/DDBJ databases">
        <title>Description of Hydrogenimonas sp. ISO32.</title>
        <authorList>
            <person name="Mino S."/>
            <person name="Fukazawa S."/>
            <person name="Sawabe T."/>
        </authorList>
    </citation>
    <scope>NUCLEOTIDE SEQUENCE [LARGE SCALE GENOMIC DNA]</scope>
    <source>
        <strain evidence="17 18">ISO32</strain>
    </source>
</reference>
<dbReference type="InterPro" id="IPR011095">
    <property type="entry name" value="Dala_Dala_lig_C"/>
</dbReference>
<dbReference type="InterPro" id="IPR013815">
    <property type="entry name" value="ATP_grasp_subdomain_1"/>
</dbReference>
<gene>
    <name evidence="14 17" type="primary">ddl</name>
    <name evidence="17" type="ORF">HCR_01810</name>
</gene>
<dbReference type="EC" id="6.3.2.4" evidence="5 14"/>
<accession>A0ABN6WS24</accession>
<comment type="function">
    <text evidence="14">Cell wall formation.</text>
</comment>
<keyword evidence="6 14" id="KW-0963">Cytoplasm</keyword>
<dbReference type="PANTHER" id="PTHR23132:SF23">
    <property type="entry name" value="D-ALANINE--D-ALANINE LIGASE B"/>
    <property type="match status" value="1"/>
</dbReference>
<dbReference type="PROSITE" id="PS00843">
    <property type="entry name" value="DALA_DALA_LIGASE_1"/>
    <property type="match status" value="1"/>
</dbReference>
<dbReference type="InterPro" id="IPR000291">
    <property type="entry name" value="D-Ala_lig_Van_CS"/>
</dbReference>
<keyword evidence="7 14" id="KW-0436">Ligase</keyword>
<comment type="similarity">
    <text evidence="4 14">Belongs to the D-alanine--D-alanine ligase family.</text>
</comment>
<dbReference type="NCBIfam" id="NF002527">
    <property type="entry name" value="PRK01966.1-3"/>
    <property type="match status" value="1"/>
</dbReference>
<comment type="subcellular location">
    <subcellularLocation>
        <location evidence="3 14">Cytoplasm</location>
    </subcellularLocation>
</comment>
<keyword evidence="10 14" id="KW-0133">Cell shape</keyword>
<evidence type="ECO:0000256" key="14">
    <source>
        <dbReference type="HAMAP-Rule" id="MF_00047"/>
    </source>
</evidence>
<evidence type="ECO:0000256" key="15">
    <source>
        <dbReference type="PROSITE-ProRule" id="PRU00409"/>
    </source>
</evidence>
<evidence type="ECO:0000256" key="11">
    <source>
        <dbReference type="ARBA" id="ARBA00022984"/>
    </source>
</evidence>
<evidence type="ECO:0000256" key="9">
    <source>
        <dbReference type="ARBA" id="ARBA00022840"/>
    </source>
</evidence>
<comment type="pathway">
    <text evidence="14">Cell wall biogenesis; peptidoglycan biosynthesis.</text>
</comment>
<dbReference type="PANTHER" id="PTHR23132">
    <property type="entry name" value="D-ALANINE--D-ALANINE LIGASE"/>
    <property type="match status" value="1"/>
</dbReference>
<keyword evidence="9 15" id="KW-0067">ATP-binding</keyword>
<dbReference type="InterPro" id="IPR011127">
    <property type="entry name" value="Dala_Dala_lig_N"/>
</dbReference>
<dbReference type="GO" id="GO:0016874">
    <property type="term" value="F:ligase activity"/>
    <property type="evidence" value="ECO:0007669"/>
    <property type="project" value="UniProtKB-KW"/>
</dbReference>
<feature type="domain" description="ATP-grasp" evidence="16">
    <location>
        <begin position="134"/>
        <end position="329"/>
    </location>
</feature>
<evidence type="ECO:0000256" key="7">
    <source>
        <dbReference type="ARBA" id="ARBA00022598"/>
    </source>
</evidence>
<dbReference type="Gene3D" id="3.30.470.20">
    <property type="entry name" value="ATP-grasp fold, B domain"/>
    <property type="match status" value="1"/>
</dbReference>
<evidence type="ECO:0000256" key="1">
    <source>
        <dbReference type="ARBA" id="ARBA00001936"/>
    </source>
</evidence>
<dbReference type="Gene3D" id="3.30.1490.20">
    <property type="entry name" value="ATP-grasp fold, A domain"/>
    <property type="match status" value="1"/>
</dbReference>